<dbReference type="InterPro" id="IPR000836">
    <property type="entry name" value="PRTase_dom"/>
</dbReference>
<evidence type="ECO:0000256" key="1">
    <source>
        <dbReference type="ARBA" id="ARBA00008007"/>
    </source>
</evidence>
<dbReference type="AlphaFoldDB" id="A0A1V1I472"/>
<dbReference type="PANTHER" id="PTHR47505">
    <property type="entry name" value="DNA UTILIZATION PROTEIN YHGH"/>
    <property type="match status" value="1"/>
</dbReference>
<keyword evidence="4" id="KW-0808">Transferase</keyword>
<dbReference type="Pfam" id="PF00156">
    <property type="entry name" value="Pribosyltran"/>
    <property type="match status" value="1"/>
</dbReference>
<dbReference type="CDD" id="cd06223">
    <property type="entry name" value="PRTases_typeI"/>
    <property type="match status" value="1"/>
</dbReference>
<feature type="domain" description="Phosphoribosyltransferase" evidence="2">
    <location>
        <begin position="151"/>
        <end position="248"/>
    </location>
</feature>
<dbReference type="InterPro" id="IPR029057">
    <property type="entry name" value="PRTase-like"/>
</dbReference>
<proteinExistence type="inferred from homology"/>
<dbReference type="EMBL" id="LN555523">
    <property type="protein sequence ID" value="CED94933.1"/>
    <property type="molecule type" value="Genomic_DNA"/>
</dbReference>
<sequence length="254" mass="29339">MIPNIFNDLINVFLDFLYPENISCILCNSPISKNTVYSMCKSCFNNINFILDGCIKCGKPIINYSLEEQSIDGCSYCLNKGFYFDKVISCVEYTEISKKIIFGLKYNNKTYLSKYISIIMKEKLELENVKFDYILFVPLHKKRLRKRGFNQAEKIADNLSKIINIPVIDCIGRRYNTRRLYKLGKEDRVNELKNAFIIKNNIMNLKNKNVLLVDDIFTTGSTVNEISKVLKINGVNKIVVATFLTRADTSYTTM</sequence>
<evidence type="ECO:0000313" key="4">
    <source>
        <dbReference type="EMBL" id="CED94933.1"/>
    </source>
</evidence>
<dbReference type="Gene3D" id="3.40.50.2020">
    <property type="match status" value="1"/>
</dbReference>
<organism evidence="4 5">
    <name type="scientific">Romboutsia ilealis</name>
    <dbReference type="NCBI Taxonomy" id="1115758"/>
    <lineage>
        <taxon>Bacteria</taxon>
        <taxon>Bacillati</taxon>
        <taxon>Bacillota</taxon>
        <taxon>Clostridia</taxon>
        <taxon>Peptostreptococcales</taxon>
        <taxon>Peptostreptococcaceae</taxon>
        <taxon>Romboutsia</taxon>
    </lineage>
</organism>
<name>A0A1V1I472_9FIRM</name>
<accession>A0A1V1I472</accession>
<dbReference type="Pfam" id="PF18912">
    <property type="entry name" value="DZR_2"/>
    <property type="match status" value="1"/>
</dbReference>
<evidence type="ECO:0000259" key="3">
    <source>
        <dbReference type="Pfam" id="PF18912"/>
    </source>
</evidence>
<dbReference type="KEGG" id="ril:CRIB_2335"/>
<dbReference type="PANTHER" id="PTHR47505:SF1">
    <property type="entry name" value="DNA UTILIZATION PROTEIN YHGH"/>
    <property type="match status" value="1"/>
</dbReference>
<comment type="similarity">
    <text evidence="1">Belongs to the ComF/GntX family.</text>
</comment>
<evidence type="ECO:0000313" key="5">
    <source>
        <dbReference type="Proteomes" id="UP000245622"/>
    </source>
</evidence>
<dbReference type="InterPro" id="IPR044005">
    <property type="entry name" value="DZR_2"/>
</dbReference>
<feature type="domain" description="Double zinc ribbon" evidence="3">
    <location>
        <begin position="13"/>
        <end position="77"/>
    </location>
</feature>
<dbReference type="InterPro" id="IPR051910">
    <property type="entry name" value="ComF/GntX_DNA_util-trans"/>
</dbReference>
<reference evidence="4 5" key="1">
    <citation type="submission" date="2014-04" db="EMBL/GenBank/DDBJ databases">
        <authorList>
            <person name="Hornung B.V."/>
        </authorList>
    </citation>
    <scope>NUCLEOTIDE SEQUENCE [LARGE SCALE GENOMIC DNA]</scope>
    <source>
        <strain evidence="4 5">CRIB</strain>
    </source>
</reference>
<dbReference type="GO" id="GO:0016740">
    <property type="term" value="F:transferase activity"/>
    <property type="evidence" value="ECO:0007669"/>
    <property type="project" value="UniProtKB-KW"/>
</dbReference>
<dbReference type="Proteomes" id="UP000245622">
    <property type="component" value="Chromosome 1"/>
</dbReference>
<dbReference type="RefSeq" id="WP_180702417.1">
    <property type="nucleotide sequence ID" value="NZ_CAPEHT010000022.1"/>
</dbReference>
<evidence type="ECO:0000259" key="2">
    <source>
        <dbReference type="Pfam" id="PF00156"/>
    </source>
</evidence>
<dbReference type="GeneID" id="82206368"/>
<dbReference type="SUPFAM" id="SSF53271">
    <property type="entry name" value="PRTase-like"/>
    <property type="match status" value="1"/>
</dbReference>
<keyword evidence="5" id="KW-1185">Reference proteome</keyword>
<protein>
    <submittedName>
        <fullName evidence="4">Phosphoribosyl transferase (Competence protein)</fullName>
    </submittedName>
</protein>
<gene>
    <name evidence="4" type="ORF">CRIB_2335</name>
</gene>